<dbReference type="Proteomes" id="UP001141327">
    <property type="component" value="Unassembled WGS sequence"/>
</dbReference>
<name>A0ABQ8URM1_9EUKA</name>
<feature type="compositionally biased region" description="Basic and acidic residues" evidence="5">
    <location>
        <begin position="71"/>
        <end position="81"/>
    </location>
</feature>
<dbReference type="Pfam" id="PF08581">
    <property type="entry name" value="Tup_N"/>
    <property type="match status" value="1"/>
</dbReference>
<feature type="compositionally biased region" description="Low complexity" evidence="5">
    <location>
        <begin position="589"/>
        <end position="617"/>
    </location>
</feature>
<dbReference type="PANTHER" id="PTHR15885:SF1">
    <property type="entry name" value="COILED-COIL DOMAIN-CONTAINING PROTEIN 174"/>
    <property type="match status" value="1"/>
</dbReference>
<keyword evidence="3" id="KW-0804">Transcription</keyword>
<sequence length="762" mass="79538">MSSWRKPVPITGVGSSSSIVNLKAQIFEGRHHRTQAPIFRQKKAAARSKDETEPADEGLASRNRADLMAARAEDPNSKAARKLEEKSILYERIARGEVKLPSRDEDEEEGYLVDFARKTCDPDAHSRRSPPPPPPQPQPQQAVATLAPAVAAAAKADLSEIFAIRQQTGQQHSSGCPPEVAPSIRASAQKPRPTGVAIPPPDWRPCAVPSEQEEEEEGGDSAPGRSPLRVRLRDERAEPPSWLGRAEPQRAQPEAVDEFGRMLPMRRTFADLQTRSPPERGGARSPPHRDEYALEGGLVRLPQRHQSTNASEAARELYGRRQDAHARAMQILGYESSKADSSADFIRPSETPPNAGRVRLAPPPQTKPKAPHPVVGALRPMATPPSNSRVLELLESLRQEFEKERGSVNLSREQYEKKLEEYRTEAESLNQVIVTLERNMTQMKQKYEDEIQRLQREIQMLTQHAGFAAPPAQASRGSLQMTLPALHPSTPTTAAPLPSSALLFSGHSALPPLTQNQSSQSPAPAAPVPGTPPMSPAQPAMGPTVAPASGPGPLPQQQTPVGVLSIFPVATPVAGAASGSPSTGGGSPSAGTSTVTLCGTLGPSGPLPLPASGSLAPQATAAQLHDPIPQPPLSSPPPPSAQSQSQPPPSAPGAGAATTPAAGLAPPVLPGLGTSVLPASVRPASPQQSPSPPPAAAATPGPATGISAAAPLVGIASSDAPASLSAAGASDPALTPLPPLGAPSAEPAMAAAPMAVEQLIPQ</sequence>
<dbReference type="InterPro" id="IPR013890">
    <property type="entry name" value="Tscrpt_rep_Tup1_N"/>
</dbReference>
<feature type="region of interest" description="Disordered" evidence="5">
    <location>
        <begin position="32"/>
        <end position="81"/>
    </location>
</feature>
<feature type="region of interest" description="Disordered" evidence="5">
    <location>
        <begin position="722"/>
        <end position="745"/>
    </location>
</feature>
<dbReference type="Gene3D" id="1.20.5.340">
    <property type="match status" value="1"/>
</dbReference>
<feature type="compositionally biased region" description="Basic and acidic residues" evidence="5">
    <location>
        <begin position="94"/>
        <end position="103"/>
    </location>
</feature>
<evidence type="ECO:0000256" key="4">
    <source>
        <dbReference type="SAM" id="Coils"/>
    </source>
</evidence>
<keyword evidence="8" id="KW-1185">Reference proteome</keyword>
<reference evidence="7" key="1">
    <citation type="journal article" date="2022" name="bioRxiv">
        <title>Genomics of Preaxostyla Flagellates Illuminates Evolutionary Transitions and the Path Towards Mitochondrial Loss.</title>
        <authorList>
            <person name="Novak L.V.F."/>
            <person name="Treitli S.C."/>
            <person name="Pyrih J."/>
            <person name="Halakuc P."/>
            <person name="Pipaliya S.V."/>
            <person name="Vacek V."/>
            <person name="Brzon O."/>
            <person name="Soukal P."/>
            <person name="Eme L."/>
            <person name="Dacks J.B."/>
            <person name="Karnkowska A."/>
            <person name="Elias M."/>
            <person name="Hampl V."/>
        </authorList>
    </citation>
    <scope>NUCLEOTIDE SEQUENCE</scope>
    <source>
        <strain evidence="7">RCP-MX</strain>
    </source>
</reference>
<organism evidence="7 8">
    <name type="scientific">Paratrimastix pyriformis</name>
    <dbReference type="NCBI Taxonomy" id="342808"/>
    <lineage>
        <taxon>Eukaryota</taxon>
        <taxon>Metamonada</taxon>
        <taxon>Preaxostyla</taxon>
        <taxon>Paratrimastigidae</taxon>
        <taxon>Paratrimastix</taxon>
    </lineage>
</organism>
<feature type="compositionally biased region" description="Low complexity" evidence="5">
    <location>
        <begin position="722"/>
        <end position="734"/>
    </location>
</feature>
<feature type="compositionally biased region" description="Basic residues" evidence="5">
    <location>
        <begin position="32"/>
        <end position="46"/>
    </location>
</feature>
<feature type="region of interest" description="Disordered" evidence="5">
    <location>
        <begin position="575"/>
        <end position="706"/>
    </location>
</feature>
<feature type="compositionally biased region" description="Basic and acidic residues" evidence="5">
    <location>
        <begin position="277"/>
        <end position="292"/>
    </location>
</feature>
<feature type="compositionally biased region" description="Pro residues" evidence="5">
    <location>
        <begin position="628"/>
        <end position="651"/>
    </location>
</feature>
<feature type="compositionally biased region" description="Low complexity" evidence="5">
    <location>
        <begin position="652"/>
        <end position="688"/>
    </location>
</feature>
<feature type="compositionally biased region" description="Polar residues" evidence="5">
    <location>
        <begin position="165"/>
        <end position="174"/>
    </location>
</feature>
<evidence type="ECO:0000256" key="3">
    <source>
        <dbReference type="ARBA" id="ARBA00023163"/>
    </source>
</evidence>
<proteinExistence type="predicted"/>
<feature type="coiled-coil region" evidence="4">
    <location>
        <begin position="405"/>
        <end position="464"/>
    </location>
</feature>
<feature type="region of interest" description="Disordered" evidence="5">
    <location>
        <begin position="506"/>
        <end position="559"/>
    </location>
</feature>
<evidence type="ECO:0000256" key="1">
    <source>
        <dbReference type="ARBA" id="ARBA00023015"/>
    </source>
</evidence>
<keyword evidence="2 4" id="KW-0175">Coiled coil</keyword>
<feature type="compositionally biased region" description="Pro residues" evidence="5">
    <location>
        <begin position="524"/>
        <end position="536"/>
    </location>
</feature>
<dbReference type="PANTHER" id="PTHR15885">
    <property type="entry name" value="COILED-COIL DOMAIN-CONTAINING PROTEIN 174"/>
    <property type="match status" value="1"/>
</dbReference>
<evidence type="ECO:0000256" key="5">
    <source>
        <dbReference type="SAM" id="MobiDB-lite"/>
    </source>
</evidence>
<feature type="compositionally biased region" description="Pro residues" evidence="5">
    <location>
        <begin position="129"/>
        <end position="138"/>
    </location>
</feature>
<protein>
    <recommendedName>
        <fullName evidence="6">Transcriptional repressor Tup1 N-terminal domain-containing protein</fullName>
    </recommendedName>
</protein>
<feature type="domain" description="Transcriptional repressor Tup1 N-terminal" evidence="6">
    <location>
        <begin position="389"/>
        <end position="459"/>
    </location>
</feature>
<feature type="region of interest" description="Disordered" evidence="5">
    <location>
        <begin position="268"/>
        <end position="321"/>
    </location>
</feature>
<evidence type="ECO:0000259" key="6">
    <source>
        <dbReference type="Pfam" id="PF08581"/>
    </source>
</evidence>
<feature type="region of interest" description="Disordered" evidence="5">
    <location>
        <begin position="335"/>
        <end position="371"/>
    </location>
</feature>
<feature type="region of interest" description="Disordered" evidence="5">
    <location>
        <begin position="94"/>
        <end position="145"/>
    </location>
</feature>
<dbReference type="InterPro" id="IPR025066">
    <property type="entry name" value="CCDC174-like"/>
</dbReference>
<feature type="region of interest" description="Disordered" evidence="5">
    <location>
        <begin position="164"/>
        <end position="254"/>
    </location>
</feature>
<accession>A0ABQ8URM1</accession>
<evidence type="ECO:0000313" key="8">
    <source>
        <dbReference type="Proteomes" id="UP001141327"/>
    </source>
</evidence>
<comment type="caution">
    <text evidence="7">The sequence shown here is derived from an EMBL/GenBank/DDBJ whole genome shotgun (WGS) entry which is preliminary data.</text>
</comment>
<keyword evidence="1" id="KW-0805">Transcription regulation</keyword>
<feature type="compositionally biased region" description="Basic and acidic residues" evidence="5">
    <location>
        <begin position="115"/>
        <end position="126"/>
    </location>
</feature>
<feature type="compositionally biased region" description="Low complexity" evidence="5">
    <location>
        <begin position="696"/>
        <end position="706"/>
    </location>
</feature>
<dbReference type="EMBL" id="JAPMOS010000006">
    <property type="protein sequence ID" value="KAJ4461774.1"/>
    <property type="molecule type" value="Genomic_DNA"/>
</dbReference>
<evidence type="ECO:0000313" key="7">
    <source>
        <dbReference type="EMBL" id="KAJ4461774.1"/>
    </source>
</evidence>
<evidence type="ECO:0000256" key="2">
    <source>
        <dbReference type="ARBA" id="ARBA00023054"/>
    </source>
</evidence>
<gene>
    <name evidence="7" type="ORF">PAPYR_1915</name>
</gene>